<keyword evidence="3" id="KW-0677">Repeat</keyword>
<protein>
    <recommendedName>
        <fullName evidence="7">Cold-shock domain-containing protein</fullName>
    </recommendedName>
</protein>
<feature type="non-terminal residue" evidence="8">
    <location>
        <position position="1"/>
    </location>
</feature>
<evidence type="ECO:0000313" key="9">
    <source>
        <dbReference type="Proteomes" id="UP000676336"/>
    </source>
</evidence>
<keyword evidence="2" id="KW-0963">Cytoplasm</keyword>
<feature type="compositionally biased region" description="Basic and acidic residues" evidence="6">
    <location>
        <begin position="199"/>
        <end position="221"/>
    </location>
</feature>
<evidence type="ECO:0000256" key="5">
    <source>
        <dbReference type="ARBA" id="ARBA00044751"/>
    </source>
</evidence>
<dbReference type="PANTHER" id="PTHR12913">
    <property type="entry name" value="UNR PROTEIN N-RAS UPSTREAM GENE PROTEIN"/>
    <property type="match status" value="1"/>
</dbReference>
<dbReference type="Pfam" id="PF00313">
    <property type="entry name" value="CSD"/>
    <property type="match status" value="1"/>
</dbReference>
<dbReference type="GO" id="GO:0005737">
    <property type="term" value="C:cytoplasm"/>
    <property type="evidence" value="ECO:0007669"/>
    <property type="project" value="UniProtKB-SubCell"/>
</dbReference>
<proteinExistence type="inferred from homology"/>
<dbReference type="InterPro" id="IPR011129">
    <property type="entry name" value="CSD"/>
</dbReference>
<feature type="domain" description="Cold-shock" evidence="7">
    <location>
        <begin position="300"/>
        <end position="364"/>
    </location>
</feature>
<dbReference type="SMART" id="SM00357">
    <property type="entry name" value="CSP"/>
    <property type="match status" value="2"/>
</dbReference>
<evidence type="ECO:0000256" key="2">
    <source>
        <dbReference type="ARBA" id="ARBA00022490"/>
    </source>
</evidence>
<name>A0A8S2XUY3_9BILA</name>
<dbReference type="Proteomes" id="UP000676336">
    <property type="component" value="Unassembled WGS sequence"/>
</dbReference>
<comment type="subcellular location">
    <subcellularLocation>
        <location evidence="1">Cytoplasm</location>
    </subcellularLocation>
</comment>
<dbReference type="EMBL" id="CAJOBI010085284">
    <property type="protein sequence ID" value="CAF4515969.1"/>
    <property type="molecule type" value="Genomic_DNA"/>
</dbReference>
<evidence type="ECO:0000259" key="7">
    <source>
        <dbReference type="SMART" id="SM00357"/>
    </source>
</evidence>
<gene>
    <name evidence="8" type="ORF">SMN809_LOCUS35585</name>
</gene>
<reference evidence="8" key="1">
    <citation type="submission" date="2021-02" db="EMBL/GenBank/DDBJ databases">
        <authorList>
            <person name="Nowell W R."/>
        </authorList>
    </citation>
    <scope>NUCLEOTIDE SEQUENCE</scope>
</reference>
<evidence type="ECO:0000313" key="8">
    <source>
        <dbReference type="EMBL" id="CAF4515969.1"/>
    </source>
</evidence>
<comment type="similarity">
    <text evidence="5">Belongs to the UNR family.</text>
</comment>
<dbReference type="InterPro" id="IPR002059">
    <property type="entry name" value="CSP_DNA-bd"/>
</dbReference>
<comment type="caution">
    <text evidence="8">The sequence shown here is derived from an EMBL/GenBank/DDBJ whole genome shotgun (WGS) entry which is preliminary data.</text>
</comment>
<accession>A0A8S2XUY3</accession>
<feature type="compositionally biased region" description="Polar residues" evidence="6">
    <location>
        <begin position="222"/>
        <end position="241"/>
    </location>
</feature>
<evidence type="ECO:0000256" key="3">
    <source>
        <dbReference type="ARBA" id="ARBA00022737"/>
    </source>
</evidence>
<dbReference type="AlphaFoldDB" id="A0A8S2XUY3"/>
<dbReference type="Gene3D" id="2.40.50.140">
    <property type="entry name" value="Nucleic acid-binding proteins"/>
    <property type="match status" value="3"/>
</dbReference>
<dbReference type="InterPro" id="IPR012340">
    <property type="entry name" value="NA-bd_OB-fold"/>
</dbReference>
<evidence type="ECO:0000256" key="4">
    <source>
        <dbReference type="ARBA" id="ARBA00022884"/>
    </source>
</evidence>
<keyword evidence="4" id="KW-0694">RNA-binding</keyword>
<dbReference type="SUPFAM" id="SSF50249">
    <property type="entry name" value="Nucleic acid-binding proteins"/>
    <property type="match status" value="1"/>
</dbReference>
<dbReference type="PANTHER" id="PTHR12913:SF1">
    <property type="entry name" value="COLD SHOCK DOMAIN-CONTAINING PROTEIN E1"/>
    <property type="match status" value="1"/>
</dbReference>
<evidence type="ECO:0000256" key="6">
    <source>
        <dbReference type="SAM" id="MobiDB-lite"/>
    </source>
</evidence>
<feature type="domain" description="Cold-shock" evidence="7">
    <location>
        <begin position="459"/>
        <end position="522"/>
    </location>
</feature>
<organism evidence="8 9">
    <name type="scientific">Rotaria magnacalcarata</name>
    <dbReference type="NCBI Taxonomy" id="392030"/>
    <lineage>
        <taxon>Eukaryota</taxon>
        <taxon>Metazoa</taxon>
        <taxon>Spiralia</taxon>
        <taxon>Gnathifera</taxon>
        <taxon>Rotifera</taxon>
        <taxon>Eurotatoria</taxon>
        <taxon>Bdelloidea</taxon>
        <taxon>Philodinida</taxon>
        <taxon>Philodinidae</taxon>
        <taxon>Rotaria</taxon>
    </lineage>
</organism>
<dbReference type="GO" id="GO:0003723">
    <property type="term" value="F:RNA binding"/>
    <property type="evidence" value="ECO:0007669"/>
    <property type="project" value="UniProtKB-KW"/>
</dbReference>
<evidence type="ECO:0000256" key="1">
    <source>
        <dbReference type="ARBA" id="ARBA00004496"/>
    </source>
</evidence>
<feature type="region of interest" description="Disordered" evidence="6">
    <location>
        <begin position="199"/>
        <end position="245"/>
    </location>
</feature>
<sequence length="523" mass="58299">NKEVAINIIILPNGTVKFDEIDKTPYIGRVLQPLQIKAKKSNDALAGRLIYDAFDNKMSELPFGERDRCGLYTLLENDIVQFVIAKDKRDGMMRATQISLLDQSFLKSKEHREMGIVIKLDNTSGGQIKCFLSDQVIPFRFSEVMKDNFQISEGDPLEFSLAISPNNGDLPHAIRIKLLSKDNVLSLINGRELRLTGIIERDPQDGRTERNNRGTDAKSTTENKVQQTQGTDSISNPTNRQPEPGIIRYVCDGIEATIPFPSTNISNTSALYYGDKVEFTVASGSKVATTVALVERNRTRGWIAIIREGKGFIEPNSITNNIEPIAFTTNSFTGDNTLIDLGDEVEFSLRKNSGRLTAENILKVPTAINNFYSVLPTVYRGRVVSPVRMVTNDDCEILGRIQKLTGDGNPGECFTYSITGVKNRRVILLPNDAVTFSVAVGLDYSQRAANIVLENEIRKGKIDTVKGQFGFIDFACEENKKIFFHNSEVDGGFELRPGDEVEFYAQYNLKSGKPCASKLRRIK</sequence>